<evidence type="ECO:0000256" key="3">
    <source>
        <dbReference type="ARBA" id="ARBA00023274"/>
    </source>
</evidence>
<proteinExistence type="inferred from homology"/>
<dbReference type="HOGENOM" id="CLU_063975_0_0_1"/>
<dbReference type="NCBIfam" id="NF003106">
    <property type="entry name" value="PRK04027.1"/>
    <property type="match status" value="1"/>
</dbReference>
<dbReference type="InterPro" id="IPR005716">
    <property type="entry name" value="Ribosomal_uS7_euk/arc"/>
</dbReference>
<dbReference type="SMR" id="A0A015KK76"/>
<keyword evidence="3 4" id="KW-0687">Ribonucleoprotein</keyword>
<comment type="similarity">
    <text evidence="1 4">Belongs to the universal ribosomal protein uS7 family.</text>
</comment>
<dbReference type="InterPro" id="IPR036823">
    <property type="entry name" value="Ribosomal_uS7_dom_sf"/>
</dbReference>
<dbReference type="STRING" id="1432141.A0A015KK76"/>
<name>A0A015KK76_RHIIW</name>
<dbReference type="GO" id="GO:0003735">
    <property type="term" value="F:structural constituent of ribosome"/>
    <property type="evidence" value="ECO:0007669"/>
    <property type="project" value="InterPro"/>
</dbReference>
<dbReference type="GO" id="GO:0006412">
    <property type="term" value="P:translation"/>
    <property type="evidence" value="ECO:0007669"/>
    <property type="project" value="InterPro"/>
</dbReference>
<dbReference type="InterPro" id="IPR000235">
    <property type="entry name" value="Ribosomal_uS7"/>
</dbReference>
<organism evidence="6 7">
    <name type="scientific">Rhizophagus irregularis (strain DAOM 197198w)</name>
    <name type="common">Glomus intraradices</name>
    <dbReference type="NCBI Taxonomy" id="1432141"/>
    <lineage>
        <taxon>Eukaryota</taxon>
        <taxon>Fungi</taxon>
        <taxon>Fungi incertae sedis</taxon>
        <taxon>Mucoromycota</taxon>
        <taxon>Glomeromycotina</taxon>
        <taxon>Glomeromycetes</taxon>
        <taxon>Glomerales</taxon>
        <taxon>Glomeraceae</taxon>
        <taxon>Rhizophagus</taxon>
    </lineage>
</organism>
<gene>
    <name evidence="6" type="ORF">RirG_182920</name>
</gene>
<evidence type="ECO:0000256" key="2">
    <source>
        <dbReference type="ARBA" id="ARBA00022980"/>
    </source>
</evidence>
<evidence type="ECO:0000256" key="1">
    <source>
        <dbReference type="ARBA" id="ARBA00007151"/>
    </source>
</evidence>
<dbReference type="PANTHER" id="PTHR11205">
    <property type="entry name" value="RIBOSOMAL PROTEIN S7"/>
    <property type="match status" value="1"/>
</dbReference>
<evidence type="ECO:0000313" key="6">
    <source>
        <dbReference type="EMBL" id="EXX60101.1"/>
    </source>
</evidence>
<dbReference type="AlphaFoldDB" id="A0A015KK76"/>
<accession>A0A015KK76</accession>
<dbReference type="PROSITE" id="PS00052">
    <property type="entry name" value="RIBOSOMAL_S7"/>
    <property type="match status" value="1"/>
</dbReference>
<dbReference type="InterPro" id="IPR020606">
    <property type="entry name" value="Ribosomal_uS7_CS"/>
</dbReference>
<dbReference type="Pfam" id="PF00177">
    <property type="entry name" value="Ribosomal_S7"/>
    <property type="match status" value="1"/>
</dbReference>
<sequence>MALPADIYNETSQGIRLFNKWTYEDVEVKDISLTDYIQIRNPVYLSHTAGRFSTKRFRKAQCPVVERLTNSLMMHGRNNGKKLMAVRIVKHAFEIIHLLTDQNPIQVLVDAIINTGPREDSTRIGSAGTVRRQAVDVSPLRRVNQAIALLTTGTRESAFRNVKSIAECLADELINAAKGSSNSYAIKKKDELERVAKSNR</sequence>
<reference evidence="6 7" key="1">
    <citation type="submission" date="2014-02" db="EMBL/GenBank/DDBJ databases">
        <title>Single nucleus genome sequencing reveals high similarity among nuclei of an endomycorrhizal fungus.</title>
        <authorList>
            <person name="Lin K."/>
            <person name="Geurts R."/>
            <person name="Zhang Z."/>
            <person name="Limpens E."/>
            <person name="Saunders D.G."/>
            <person name="Mu D."/>
            <person name="Pang E."/>
            <person name="Cao H."/>
            <person name="Cha H."/>
            <person name="Lin T."/>
            <person name="Zhou Q."/>
            <person name="Shang Y."/>
            <person name="Li Y."/>
            <person name="Ivanov S."/>
            <person name="Sharma T."/>
            <person name="Velzen R.V."/>
            <person name="Ruijter N.D."/>
            <person name="Aanen D.K."/>
            <person name="Win J."/>
            <person name="Kamoun S."/>
            <person name="Bisseling T."/>
            <person name="Huang S."/>
        </authorList>
    </citation>
    <scope>NUCLEOTIDE SEQUENCE [LARGE SCALE GENOMIC DNA]</scope>
    <source>
        <strain evidence="6">DAOM 197198w</strain>
        <strain evidence="7">DAOM197198w</strain>
    </source>
</reference>
<feature type="domain" description="Small ribosomal subunit protein uS7" evidence="5">
    <location>
        <begin position="48"/>
        <end position="200"/>
    </location>
</feature>
<protein>
    <submittedName>
        <fullName evidence="6">Ribosomal 40S subunit protein S5</fullName>
    </submittedName>
</protein>
<evidence type="ECO:0000259" key="5">
    <source>
        <dbReference type="Pfam" id="PF00177"/>
    </source>
</evidence>
<evidence type="ECO:0000313" key="7">
    <source>
        <dbReference type="Proteomes" id="UP000022910"/>
    </source>
</evidence>
<evidence type="ECO:0000256" key="4">
    <source>
        <dbReference type="RuleBase" id="RU003619"/>
    </source>
</evidence>
<comment type="caution">
    <text evidence="6">The sequence shown here is derived from an EMBL/GenBank/DDBJ whole genome shotgun (WGS) entry which is preliminary data.</text>
</comment>
<dbReference type="Gene3D" id="1.10.455.10">
    <property type="entry name" value="Ribosomal protein S7 domain"/>
    <property type="match status" value="1"/>
</dbReference>
<dbReference type="NCBIfam" id="TIGR01028">
    <property type="entry name" value="uS7_euk_arch"/>
    <property type="match status" value="1"/>
</dbReference>
<dbReference type="Proteomes" id="UP000022910">
    <property type="component" value="Unassembled WGS sequence"/>
</dbReference>
<dbReference type="FunFam" id="1.10.455.10:FF:000002">
    <property type="entry name" value="40S ribosomal protein S5"/>
    <property type="match status" value="1"/>
</dbReference>
<dbReference type="PIRSF" id="PIRSF002122">
    <property type="entry name" value="RPS7p_RPS7a_RPS5e_RPS7o"/>
    <property type="match status" value="1"/>
</dbReference>
<dbReference type="GO" id="GO:0003723">
    <property type="term" value="F:RNA binding"/>
    <property type="evidence" value="ECO:0007669"/>
    <property type="project" value="InterPro"/>
</dbReference>
<dbReference type="InterPro" id="IPR023798">
    <property type="entry name" value="Ribosomal_uS7_dom"/>
</dbReference>
<dbReference type="EMBL" id="JEMT01026043">
    <property type="protein sequence ID" value="EXX60099.1"/>
    <property type="molecule type" value="Genomic_DNA"/>
</dbReference>
<dbReference type="EMBL" id="JEMT01026043">
    <property type="protein sequence ID" value="EXX60101.1"/>
    <property type="molecule type" value="Genomic_DNA"/>
</dbReference>
<dbReference type="GO" id="GO:0015935">
    <property type="term" value="C:small ribosomal subunit"/>
    <property type="evidence" value="ECO:0007669"/>
    <property type="project" value="InterPro"/>
</dbReference>
<dbReference type="CDD" id="cd14867">
    <property type="entry name" value="uS7_Eukaryote"/>
    <property type="match status" value="1"/>
</dbReference>
<dbReference type="SUPFAM" id="SSF47973">
    <property type="entry name" value="Ribosomal protein S7"/>
    <property type="match status" value="1"/>
</dbReference>
<keyword evidence="7" id="KW-1185">Reference proteome</keyword>
<dbReference type="OrthoDB" id="10264639at2759"/>
<keyword evidence="2 4" id="KW-0689">Ribosomal protein</keyword>